<name>A0ABW4RKH8_9BACL</name>
<evidence type="ECO:0008006" key="3">
    <source>
        <dbReference type="Google" id="ProtNLM"/>
    </source>
</evidence>
<proteinExistence type="predicted"/>
<dbReference type="Proteomes" id="UP001597233">
    <property type="component" value="Unassembled WGS sequence"/>
</dbReference>
<keyword evidence="2" id="KW-1185">Reference proteome</keyword>
<evidence type="ECO:0000313" key="2">
    <source>
        <dbReference type="Proteomes" id="UP001597233"/>
    </source>
</evidence>
<dbReference type="EMBL" id="JBHUEH010000014">
    <property type="protein sequence ID" value="MFD1886320.1"/>
    <property type="molecule type" value="Genomic_DNA"/>
</dbReference>
<dbReference type="RefSeq" id="WP_347323341.1">
    <property type="nucleotide sequence ID" value="NZ_JBCGUH010000001.1"/>
</dbReference>
<accession>A0ABW4RKH8</accession>
<comment type="caution">
    <text evidence="1">The sequence shown here is derived from an EMBL/GenBank/DDBJ whole genome shotgun (WGS) entry which is preliminary data.</text>
</comment>
<evidence type="ECO:0000313" key="1">
    <source>
        <dbReference type="EMBL" id="MFD1886320.1"/>
    </source>
</evidence>
<organism evidence="1 2">
    <name type="scientific">Paenibacillus wenxiniae</name>
    <dbReference type="NCBI Taxonomy" id="1636843"/>
    <lineage>
        <taxon>Bacteria</taxon>
        <taxon>Bacillati</taxon>
        <taxon>Bacillota</taxon>
        <taxon>Bacilli</taxon>
        <taxon>Bacillales</taxon>
        <taxon>Paenibacillaceae</taxon>
        <taxon>Paenibacillus</taxon>
    </lineage>
</organism>
<sequence>MKFKQQIRQTTSLAQSGRTVRPLATALLAAALFTTGAVLPSSLLHHTDATSAGTTPATSNSAAAQKAYNLFVQQLQKPTTLAQARATLLKSISQFDRYRATIAVLQLENAYNKHRSFADDLIYSSTVQLALENVYKPGMTMKQAAAAVTGKTARQALQQLSDMGYRLQTVEGSYYPDIDYPAFSPLLPYVTPDIRDYMNIMATEAKAPTMDDNGIMITPTELLKRGLMIESFVNTYATSNRRAEMVRQYKNSQLNIFYGALNTPVFDANTMKMNSEFEADYRKVLAGYTADQIKKSVILTDLSALFQLLKQTNGKQPDQVKQFLNQRLGQGKPF</sequence>
<reference evidence="2" key="1">
    <citation type="journal article" date="2019" name="Int. J. Syst. Evol. Microbiol.">
        <title>The Global Catalogue of Microorganisms (GCM) 10K type strain sequencing project: providing services to taxonomists for standard genome sequencing and annotation.</title>
        <authorList>
            <consortium name="The Broad Institute Genomics Platform"/>
            <consortium name="The Broad Institute Genome Sequencing Center for Infectious Disease"/>
            <person name="Wu L."/>
            <person name="Ma J."/>
        </authorList>
    </citation>
    <scope>NUCLEOTIDE SEQUENCE [LARGE SCALE GENOMIC DNA]</scope>
    <source>
        <strain evidence="2">CCUG 54950</strain>
    </source>
</reference>
<gene>
    <name evidence="1" type="ORF">ACFSC9_12380</name>
</gene>
<protein>
    <recommendedName>
        <fullName evidence="3">S-layer homology domain-containing protein</fullName>
    </recommendedName>
</protein>